<name>A0AAP2GGN9_9BACT</name>
<dbReference type="RefSeq" id="WP_254089572.1">
    <property type="nucleotide sequence ID" value="NZ_JAHESC010000007.1"/>
</dbReference>
<dbReference type="EMBL" id="JAHESC010000007">
    <property type="protein sequence ID" value="MBT1686331.1"/>
    <property type="molecule type" value="Genomic_DNA"/>
</dbReference>
<comment type="caution">
    <text evidence="1">The sequence shown here is derived from an EMBL/GenBank/DDBJ whole genome shotgun (WGS) entry which is preliminary data.</text>
</comment>
<accession>A0AAP2GGN9</accession>
<keyword evidence="2" id="KW-1185">Reference proteome</keyword>
<proteinExistence type="predicted"/>
<dbReference type="AlphaFoldDB" id="A0AAP2GGN9"/>
<dbReference type="Proteomes" id="UP001319180">
    <property type="component" value="Unassembled WGS sequence"/>
</dbReference>
<evidence type="ECO:0000313" key="1">
    <source>
        <dbReference type="EMBL" id="MBT1686331.1"/>
    </source>
</evidence>
<evidence type="ECO:0000313" key="2">
    <source>
        <dbReference type="Proteomes" id="UP001319180"/>
    </source>
</evidence>
<organism evidence="1 2">
    <name type="scientific">Dawidia soli</name>
    <dbReference type="NCBI Taxonomy" id="2782352"/>
    <lineage>
        <taxon>Bacteria</taxon>
        <taxon>Pseudomonadati</taxon>
        <taxon>Bacteroidota</taxon>
        <taxon>Cytophagia</taxon>
        <taxon>Cytophagales</taxon>
        <taxon>Chryseotaleaceae</taxon>
        <taxon>Dawidia</taxon>
    </lineage>
</organism>
<protein>
    <submittedName>
        <fullName evidence="1">Uncharacterized protein</fullName>
    </submittedName>
</protein>
<gene>
    <name evidence="1" type="ORF">KK078_07185</name>
</gene>
<reference evidence="1 2" key="1">
    <citation type="submission" date="2021-05" db="EMBL/GenBank/DDBJ databases">
        <title>A Polyphasic approach of four new species of the genus Ohtaekwangia: Ohtaekwangia histidinii sp. nov., Ohtaekwangia cretensis sp. nov., Ohtaekwangia indiensis sp. nov., Ohtaekwangia reichenbachii sp. nov. from diverse environment.</title>
        <authorList>
            <person name="Octaviana S."/>
        </authorList>
    </citation>
    <scope>NUCLEOTIDE SEQUENCE [LARGE SCALE GENOMIC DNA]</scope>
    <source>
        <strain evidence="1 2">PWU37</strain>
    </source>
</reference>
<sequence>MIMFYGGFRGATLHQLKAVLDTLLPAGKSSFIETETVLVSNGDILEYSIDHDDAAGRLAFSAEFHGDEQELQAFLPKLVSALRVQAIDYSLEYEVEKDGEFTTYNID</sequence>